<dbReference type="AlphaFoldDB" id="A0A835YUJ6"/>
<dbReference type="PRINTS" id="PR01573">
    <property type="entry name" value="SUPERTUBBY"/>
</dbReference>
<feature type="domain" description="Tubby C-terminal" evidence="2">
    <location>
        <begin position="10"/>
        <end position="273"/>
    </location>
</feature>
<comment type="caution">
    <text evidence="3">The sequence shown here is derived from an EMBL/GenBank/DDBJ whole genome shotgun (WGS) entry which is preliminary data.</text>
</comment>
<dbReference type="EMBL" id="JAFCMP010000312">
    <property type="protein sequence ID" value="KAG5181566.1"/>
    <property type="molecule type" value="Genomic_DNA"/>
</dbReference>
<evidence type="ECO:0000259" key="2">
    <source>
        <dbReference type="Pfam" id="PF01167"/>
    </source>
</evidence>
<keyword evidence="4" id="KW-1185">Reference proteome</keyword>
<name>A0A835YUJ6_9STRA</name>
<proteinExistence type="inferred from homology"/>
<evidence type="ECO:0000256" key="1">
    <source>
        <dbReference type="ARBA" id="ARBA00007129"/>
    </source>
</evidence>
<dbReference type="Proteomes" id="UP000664859">
    <property type="component" value="Unassembled WGS sequence"/>
</dbReference>
<protein>
    <recommendedName>
        <fullName evidence="2">Tubby C-terminal domain-containing protein</fullName>
    </recommendedName>
</protein>
<gene>
    <name evidence="3" type="ORF">JKP88DRAFT_165555</name>
</gene>
<dbReference type="OrthoDB" id="8775810at2759"/>
<reference evidence="3" key="1">
    <citation type="submission" date="2021-02" db="EMBL/GenBank/DDBJ databases">
        <title>First Annotated Genome of the Yellow-green Alga Tribonema minus.</title>
        <authorList>
            <person name="Mahan K.M."/>
        </authorList>
    </citation>
    <scope>NUCLEOTIDE SEQUENCE</scope>
    <source>
        <strain evidence="3">UTEX B ZZ1240</strain>
    </source>
</reference>
<dbReference type="PANTHER" id="PTHR16517">
    <property type="entry name" value="TUBBY-RELATED"/>
    <property type="match status" value="1"/>
</dbReference>
<comment type="similarity">
    <text evidence="1">Belongs to the TUB family.</text>
</comment>
<feature type="non-terminal residue" evidence="3">
    <location>
        <position position="275"/>
    </location>
</feature>
<dbReference type="Gene3D" id="3.20.90.10">
    <property type="entry name" value="Tubby Protein, Chain A"/>
    <property type="match status" value="1"/>
</dbReference>
<organism evidence="3 4">
    <name type="scientific">Tribonema minus</name>
    <dbReference type="NCBI Taxonomy" id="303371"/>
    <lineage>
        <taxon>Eukaryota</taxon>
        <taxon>Sar</taxon>
        <taxon>Stramenopiles</taxon>
        <taxon>Ochrophyta</taxon>
        <taxon>PX clade</taxon>
        <taxon>Xanthophyceae</taxon>
        <taxon>Tribonematales</taxon>
        <taxon>Tribonemataceae</taxon>
        <taxon>Tribonema</taxon>
    </lineage>
</organism>
<dbReference type="InterPro" id="IPR000007">
    <property type="entry name" value="Tubby_C"/>
</dbReference>
<dbReference type="SUPFAM" id="SSF54518">
    <property type="entry name" value="Tubby C-terminal domain-like"/>
    <property type="match status" value="1"/>
</dbReference>
<dbReference type="Pfam" id="PF01167">
    <property type="entry name" value="Tub"/>
    <property type="match status" value="1"/>
</dbReference>
<dbReference type="PANTHER" id="PTHR16517:SF7">
    <property type="entry name" value="PROTEIN KING TUBBY"/>
    <property type="match status" value="1"/>
</dbReference>
<accession>A0A835YUJ6</accession>
<dbReference type="InterPro" id="IPR025659">
    <property type="entry name" value="Tubby-like_C"/>
</dbReference>
<evidence type="ECO:0000313" key="3">
    <source>
        <dbReference type="EMBL" id="KAG5181566.1"/>
    </source>
</evidence>
<sequence>DLRAFLVTSVPKSAGTVKCCVRRQRSSLQKLGQGGETYSLYLEGDDGDRFMLSACKRTSGLLHKTSAFAITMRPGEFAREQGGFLGELRATSRSADEFQLFDDGYSHEEIEKGNLKLPSSPGAYVNPRVRQEIGAVAYAPAEADLGTPASDGPRQMQVVLAQPGDGRGATTARRTSGATPLLDKMRAGVLTSTEVMLTNRVPRWNARLQAYVLNFNGRVTQASVKNFQLVESDDTAEKIRLQFGRTSKDSFTMDFTYPLSPLQAFAITLTSFESK</sequence>
<evidence type="ECO:0000313" key="4">
    <source>
        <dbReference type="Proteomes" id="UP000664859"/>
    </source>
</evidence>